<dbReference type="InterPro" id="IPR045613">
    <property type="entry name" value="DUF6448"/>
</dbReference>
<comment type="caution">
    <text evidence="2">The sequence shown here is derived from an EMBL/GenBank/DDBJ whole genome shotgun (WGS) entry which is preliminary data.</text>
</comment>
<dbReference type="eggNOG" id="ENOG5031KIR">
    <property type="taxonomic scope" value="Bacteria"/>
</dbReference>
<reference evidence="2 3" key="1">
    <citation type="journal article" date="2016" name="MBio">
        <title>Lateral Gene Transfer in a Heavy Metal-Contaminated-Groundwater Microbial Community.</title>
        <authorList>
            <person name="Hemme C.L."/>
            <person name="Green S.J."/>
            <person name="Rishishwar L."/>
            <person name="Prakash O."/>
            <person name="Pettenato A."/>
            <person name="Chakraborty R."/>
            <person name="Deutschbauer A.M."/>
            <person name="Van Nostrand J.D."/>
            <person name="Wu L."/>
            <person name="He Z."/>
            <person name="Jordan I.K."/>
            <person name="Hazen T.C."/>
            <person name="Arkin A.P."/>
            <person name="Kostka J.E."/>
            <person name="Zhou J."/>
        </authorList>
    </citation>
    <scope>NUCLEOTIDE SEQUENCE [LARGE SCALE GENOMIC DNA]</scope>
    <source>
        <strain evidence="2 3">FW104-T7</strain>
    </source>
</reference>
<sequence>MNFSILRKRVIAVGVAAALGLGMVGTASAHCDAADGPVITQATVALNTGDITPLLKWVPETEEATVKRAYAQARKLRQLGPEARQLADMHFFETLVRVHRASEGVAFDGVIKPAGGIEPSVAAADAALKGGNVDALVTEITGKIEHGIRARYAAARAARASADTSVANGRAYVNDYVQYIHYVENVDRVGAGTAHGAEEHSVAVAQDAH</sequence>
<dbReference type="Proteomes" id="UP000076131">
    <property type="component" value="Unassembled WGS sequence"/>
</dbReference>
<dbReference type="Pfam" id="PF20046">
    <property type="entry name" value="DUF6448"/>
    <property type="match status" value="1"/>
</dbReference>
<keyword evidence="1" id="KW-0732">Signal</keyword>
<evidence type="ECO:0000256" key="1">
    <source>
        <dbReference type="SAM" id="SignalP"/>
    </source>
</evidence>
<accession>A0A154QL82</accession>
<feature type="chain" id="PRO_5007600187" evidence="1">
    <location>
        <begin position="30"/>
        <end position="209"/>
    </location>
</feature>
<gene>
    <name evidence="2" type="ORF">RHOFW104T7_06110</name>
</gene>
<protein>
    <submittedName>
        <fullName evidence="2">Uncharacterized protein</fullName>
    </submittedName>
</protein>
<dbReference type="EMBL" id="LVJS01000016">
    <property type="protein sequence ID" value="KZC24910.1"/>
    <property type="molecule type" value="Genomic_DNA"/>
</dbReference>
<dbReference type="RefSeq" id="WP_015448162.1">
    <property type="nucleotide sequence ID" value="NZ_LVJS01000016.1"/>
</dbReference>
<proteinExistence type="predicted"/>
<name>A0A154QL82_9GAMM</name>
<keyword evidence="3" id="KW-1185">Reference proteome</keyword>
<dbReference type="AlphaFoldDB" id="A0A154QL82"/>
<organism evidence="2 3">
    <name type="scientific">Rhodanobacter thiooxydans</name>
    <dbReference type="NCBI Taxonomy" id="416169"/>
    <lineage>
        <taxon>Bacteria</taxon>
        <taxon>Pseudomonadati</taxon>
        <taxon>Pseudomonadota</taxon>
        <taxon>Gammaproteobacteria</taxon>
        <taxon>Lysobacterales</taxon>
        <taxon>Rhodanobacteraceae</taxon>
        <taxon>Rhodanobacter</taxon>
    </lineage>
</organism>
<evidence type="ECO:0000313" key="3">
    <source>
        <dbReference type="Proteomes" id="UP000076131"/>
    </source>
</evidence>
<feature type="signal peptide" evidence="1">
    <location>
        <begin position="1"/>
        <end position="29"/>
    </location>
</feature>
<evidence type="ECO:0000313" key="2">
    <source>
        <dbReference type="EMBL" id="KZC24910.1"/>
    </source>
</evidence>